<dbReference type="CDD" id="cd07821">
    <property type="entry name" value="PYR_PYL_RCAR_like"/>
    <property type="match status" value="1"/>
</dbReference>
<gene>
    <name evidence="2" type="ORF">ACFQ00_17955</name>
</gene>
<keyword evidence="2" id="KW-0378">Hydrolase</keyword>
<dbReference type="SUPFAM" id="SSF55961">
    <property type="entry name" value="Bet v1-like"/>
    <property type="match status" value="1"/>
</dbReference>
<dbReference type="SUPFAM" id="SSF53474">
    <property type="entry name" value="alpha/beta-Hydrolases"/>
    <property type="match status" value="1"/>
</dbReference>
<dbReference type="InterPro" id="IPR023393">
    <property type="entry name" value="START-like_dom_sf"/>
</dbReference>
<evidence type="ECO:0000259" key="1">
    <source>
        <dbReference type="Pfam" id="PF12697"/>
    </source>
</evidence>
<proteinExistence type="predicted"/>
<dbReference type="PANTHER" id="PTHR37017:SF11">
    <property type="entry name" value="ESTERASE_LIPASE_THIOESTERASE DOMAIN-CONTAINING PROTEIN"/>
    <property type="match status" value="1"/>
</dbReference>
<protein>
    <submittedName>
        <fullName evidence="2">Alpha/beta fold hydrolase</fullName>
    </submittedName>
</protein>
<evidence type="ECO:0000313" key="3">
    <source>
        <dbReference type="Proteomes" id="UP001597124"/>
    </source>
</evidence>
<organism evidence="2 3">
    <name type="scientific">Sphingosinicella xenopeptidilytica</name>
    <dbReference type="NCBI Taxonomy" id="364098"/>
    <lineage>
        <taxon>Bacteria</taxon>
        <taxon>Pseudomonadati</taxon>
        <taxon>Pseudomonadota</taxon>
        <taxon>Alphaproteobacteria</taxon>
        <taxon>Sphingomonadales</taxon>
        <taxon>Sphingosinicellaceae</taxon>
        <taxon>Sphingosinicella</taxon>
    </lineage>
</organism>
<dbReference type="EMBL" id="JBHTIK010000015">
    <property type="protein sequence ID" value="MFD0850224.1"/>
    <property type="molecule type" value="Genomic_DNA"/>
</dbReference>
<evidence type="ECO:0000313" key="2">
    <source>
        <dbReference type="EMBL" id="MFD0850224.1"/>
    </source>
</evidence>
<feature type="domain" description="AB hydrolase-1" evidence="1">
    <location>
        <begin position="4"/>
        <end position="227"/>
    </location>
</feature>
<dbReference type="RefSeq" id="WP_381494135.1">
    <property type="nucleotide sequence ID" value="NZ_JBHTIK010000015.1"/>
</dbReference>
<reference evidence="3" key="1">
    <citation type="journal article" date="2019" name="Int. J. Syst. Evol. Microbiol.">
        <title>The Global Catalogue of Microorganisms (GCM) 10K type strain sequencing project: providing services to taxonomists for standard genome sequencing and annotation.</title>
        <authorList>
            <consortium name="The Broad Institute Genomics Platform"/>
            <consortium name="The Broad Institute Genome Sequencing Center for Infectious Disease"/>
            <person name="Wu L."/>
            <person name="Ma J."/>
        </authorList>
    </citation>
    <scope>NUCLEOTIDE SEQUENCE [LARGE SCALE GENOMIC DNA]</scope>
    <source>
        <strain evidence="3">CCUG 52537</strain>
    </source>
</reference>
<dbReference type="InterPro" id="IPR052897">
    <property type="entry name" value="Sec-Metab_Biosynth_Hydrolase"/>
</dbReference>
<dbReference type="Gene3D" id="3.40.50.1820">
    <property type="entry name" value="alpha/beta hydrolase"/>
    <property type="match status" value="1"/>
</dbReference>
<dbReference type="PANTHER" id="PTHR37017">
    <property type="entry name" value="AB HYDROLASE-1 DOMAIN-CONTAINING PROTEIN-RELATED"/>
    <property type="match status" value="1"/>
</dbReference>
<dbReference type="GO" id="GO:0016787">
    <property type="term" value="F:hydrolase activity"/>
    <property type="evidence" value="ECO:0007669"/>
    <property type="project" value="UniProtKB-KW"/>
</dbReference>
<name>A0ABW3C8I4_SPHXN</name>
<dbReference type="InterPro" id="IPR019587">
    <property type="entry name" value="Polyketide_cyclase/dehydratase"/>
</dbReference>
<dbReference type="Proteomes" id="UP001597124">
    <property type="component" value="Unassembled WGS sequence"/>
</dbReference>
<keyword evidence="3" id="KW-1185">Reference proteome</keyword>
<comment type="caution">
    <text evidence="2">The sequence shown here is derived from an EMBL/GenBank/DDBJ whole genome shotgun (WGS) entry which is preliminary data.</text>
</comment>
<sequence>MAAFVLVHGGCHGPDCWNGVAARLRARGHSVDAVALPGHGHGVPRAGLAEGIAATVEAVEAAGESVILVGHSLGGLSISGAAEQAPGAIRRLVYLTALLPVDGESGADFSRFEDFRGSEGSFLYDGGEWAGVRPERAHDLFYADCAPDVARRAVAALCPTDTDYLTTPVALGAAFAGVPKTYIVCLKDAAIGVGVQRAMIAAHPDIDVVEIDSGHSPFLSMPDDLVDVLEMLAGARRRYAEVRAKLDAPVDRLWPEIARFDGVERWIAGVDACGIEGQGIGAVRTLTLGERTVRERLVDLDASRYEIAYDILEPHGLPAADVRGYIRLTALPGGGTRIAWSSEARDFRVSPDALGERIEAFYRASIEGLKALFAR</sequence>
<dbReference type="Pfam" id="PF12697">
    <property type="entry name" value="Abhydrolase_6"/>
    <property type="match status" value="1"/>
</dbReference>
<dbReference type="InterPro" id="IPR000073">
    <property type="entry name" value="AB_hydrolase_1"/>
</dbReference>
<dbReference type="Gene3D" id="3.30.530.20">
    <property type="match status" value="1"/>
</dbReference>
<accession>A0ABW3C8I4</accession>
<dbReference type="Pfam" id="PF10604">
    <property type="entry name" value="Polyketide_cyc2"/>
    <property type="match status" value="1"/>
</dbReference>
<dbReference type="InterPro" id="IPR029058">
    <property type="entry name" value="AB_hydrolase_fold"/>
</dbReference>